<sequence length="111" mass="12390">MFFSWSQQYWLKISADRNRSPGHCGETSYRSLRILMLDTISTVLGCGVMPPGQVLVVLERQARSALLPDAVISTILYQLTINITYELLNCQNAANPADTNKIFEADAEINP</sequence>
<keyword evidence="2" id="KW-1185">Reference proteome</keyword>
<accession>A0AAD5QUK6</accession>
<evidence type="ECO:0000313" key="1">
    <source>
        <dbReference type="EMBL" id="KAJ1359891.1"/>
    </source>
</evidence>
<organism evidence="1 2">
    <name type="scientific">Parelaphostrongylus tenuis</name>
    <name type="common">Meningeal worm</name>
    <dbReference type="NCBI Taxonomy" id="148309"/>
    <lineage>
        <taxon>Eukaryota</taxon>
        <taxon>Metazoa</taxon>
        <taxon>Ecdysozoa</taxon>
        <taxon>Nematoda</taxon>
        <taxon>Chromadorea</taxon>
        <taxon>Rhabditida</taxon>
        <taxon>Rhabditina</taxon>
        <taxon>Rhabditomorpha</taxon>
        <taxon>Strongyloidea</taxon>
        <taxon>Metastrongylidae</taxon>
        <taxon>Parelaphostrongylus</taxon>
    </lineage>
</organism>
<dbReference type="EMBL" id="JAHQIW010003723">
    <property type="protein sequence ID" value="KAJ1359891.1"/>
    <property type="molecule type" value="Genomic_DNA"/>
</dbReference>
<gene>
    <name evidence="1" type="ORF">KIN20_018713</name>
</gene>
<dbReference type="Proteomes" id="UP001196413">
    <property type="component" value="Unassembled WGS sequence"/>
</dbReference>
<protein>
    <submittedName>
        <fullName evidence="1">Uncharacterized protein</fullName>
    </submittedName>
</protein>
<proteinExistence type="predicted"/>
<name>A0AAD5QUK6_PARTN</name>
<evidence type="ECO:0000313" key="2">
    <source>
        <dbReference type="Proteomes" id="UP001196413"/>
    </source>
</evidence>
<reference evidence="1" key="1">
    <citation type="submission" date="2021-06" db="EMBL/GenBank/DDBJ databases">
        <title>Parelaphostrongylus tenuis whole genome reference sequence.</title>
        <authorList>
            <person name="Garwood T.J."/>
            <person name="Larsen P.A."/>
            <person name="Fountain-Jones N.M."/>
            <person name="Garbe J.R."/>
            <person name="Macchietto M.G."/>
            <person name="Kania S.A."/>
            <person name="Gerhold R.W."/>
            <person name="Richards J.E."/>
            <person name="Wolf T.M."/>
        </authorList>
    </citation>
    <scope>NUCLEOTIDE SEQUENCE</scope>
    <source>
        <strain evidence="1">MNPRO001-30</strain>
        <tissue evidence="1">Meninges</tissue>
    </source>
</reference>
<dbReference type="AlphaFoldDB" id="A0AAD5QUK6"/>
<comment type="caution">
    <text evidence="1">The sequence shown here is derived from an EMBL/GenBank/DDBJ whole genome shotgun (WGS) entry which is preliminary data.</text>
</comment>